<dbReference type="PANTHER" id="PTHR48111">
    <property type="entry name" value="REGULATOR OF RPOS"/>
    <property type="match status" value="1"/>
</dbReference>
<keyword evidence="2" id="KW-0963">Cytoplasm</keyword>
<feature type="domain" description="OmpR/PhoB-type" evidence="11">
    <location>
        <begin position="130"/>
        <end position="231"/>
    </location>
</feature>
<reference evidence="12 13" key="1">
    <citation type="submission" date="2022-02" db="EMBL/GenBank/DDBJ databases">
        <title>Mesosutterella porci, a novel member of the family Sutterellaceae from pig feces.</title>
        <authorList>
            <person name="Wylensek D."/>
            <person name="Clavel T."/>
        </authorList>
    </citation>
    <scope>NUCLEOTIDE SEQUENCE [LARGE SCALE GENOMIC DNA]</scope>
    <source>
        <strain evidence="13">oilRF-744-wt-GAM-9</strain>
    </source>
</reference>
<keyword evidence="4" id="KW-0902">Two-component regulatory system</keyword>
<proteinExistence type="predicted"/>
<dbReference type="SUPFAM" id="SSF46894">
    <property type="entry name" value="C-terminal effector domain of the bipartite response regulators"/>
    <property type="match status" value="1"/>
</dbReference>
<evidence type="ECO:0000256" key="8">
    <source>
        <dbReference type="PROSITE-ProRule" id="PRU00169"/>
    </source>
</evidence>
<dbReference type="Pfam" id="PF00072">
    <property type="entry name" value="Response_reg"/>
    <property type="match status" value="1"/>
</dbReference>
<evidence type="ECO:0000256" key="3">
    <source>
        <dbReference type="ARBA" id="ARBA00022553"/>
    </source>
</evidence>
<dbReference type="PROSITE" id="PS51755">
    <property type="entry name" value="OMPR_PHOB"/>
    <property type="match status" value="1"/>
</dbReference>
<evidence type="ECO:0000256" key="1">
    <source>
        <dbReference type="ARBA" id="ARBA00004496"/>
    </source>
</evidence>
<dbReference type="EMBL" id="JAKNCT010000002">
    <property type="protein sequence ID" value="MCG5030250.1"/>
    <property type="molecule type" value="Genomic_DNA"/>
</dbReference>
<evidence type="ECO:0000256" key="6">
    <source>
        <dbReference type="ARBA" id="ARBA00023125"/>
    </source>
</evidence>
<dbReference type="InterPro" id="IPR039420">
    <property type="entry name" value="WalR-like"/>
</dbReference>
<evidence type="ECO:0000256" key="5">
    <source>
        <dbReference type="ARBA" id="ARBA00023015"/>
    </source>
</evidence>
<dbReference type="InterPro" id="IPR001789">
    <property type="entry name" value="Sig_transdc_resp-reg_receiver"/>
</dbReference>
<feature type="domain" description="Response regulatory" evidence="10">
    <location>
        <begin position="7"/>
        <end position="120"/>
    </location>
</feature>
<sequence>MPDAKPKILLVDDDADLVSLLTDGLQLEGFAPTPSYNGKEALLKLSQENFDLVILDLMMPGMRGTDVLIKIREWSHIPVIMLTARGDSADRIIGLELGADDYVSKPFTPRELFARIRAILRRSSGTGASSIPLIIGPLTLSSSQRRVWVTKTQTPIEFTSTEFSLFEMLAKNLGNRVSKADIYVKVLGRDMGRYDRAIDVHVSSIRHKISRAAGDAISIDSIRGFGYQMSVTRMPNQTK</sequence>
<keyword evidence="3 8" id="KW-0597">Phosphoprotein</keyword>
<dbReference type="SUPFAM" id="SSF52172">
    <property type="entry name" value="CheY-like"/>
    <property type="match status" value="1"/>
</dbReference>
<evidence type="ECO:0000256" key="7">
    <source>
        <dbReference type="ARBA" id="ARBA00023163"/>
    </source>
</evidence>
<evidence type="ECO:0000313" key="13">
    <source>
        <dbReference type="Proteomes" id="UP001297600"/>
    </source>
</evidence>
<dbReference type="InterPro" id="IPR016032">
    <property type="entry name" value="Sig_transdc_resp-reg_C-effctor"/>
</dbReference>
<dbReference type="InterPro" id="IPR011006">
    <property type="entry name" value="CheY-like_superfamily"/>
</dbReference>
<dbReference type="Gene3D" id="3.40.50.2300">
    <property type="match status" value="1"/>
</dbReference>
<feature type="DNA-binding region" description="OmpR/PhoB-type" evidence="9">
    <location>
        <begin position="130"/>
        <end position="231"/>
    </location>
</feature>
<evidence type="ECO:0000256" key="9">
    <source>
        <dbReference type="PROSITE-ProRule" id="PRU01091"/>
    </source>
</evidence>
<keyword evidence="7" id="KW-0804">Transcription</keyword>
<protein>
    <submittedName>
        <fullName evidence="12">Response regulator transcription factor</fullName>
    </submittedName>
</protein>
<keyword evidence="13" id="KW-1185">Reference proteome</keyword>
<dbReference type="RefSeq" id="WP_237977905.1">
    <property type="nucleotide sequence ID" value="NZ_JAKNCT010000002.1"/>
</dbReference>
<dbReference type="SMART" id="SM00862">
    <property type="entry name" value="Trans_reg_C"/>
    <property type="match status" value="1"/>
</dbReference>
<feature type="modified residue" description="4-aspartylphosphate" evidence="8">
    <location>
        <position position="56"/>
    </location>
</feature>
<dbReference type="Gene3D" id="6.10.250.690">
    <property type="match status" value="1"/>
</dbReference>
<dbReference type="InterPro" id="IPR036388">
    <property type="entry name" value="WH-like_DNA-bd_sf"/>
</dbReference>
<dbReference type="PROSITE" id="PS50110">
    <property type="entry name" value="RESPONSE_REGULATORY"/>
    <property type="match status" value="1"/>
</dbReference>
<comment type="caution">
    <text evidence="12">The sequence shown here is derived from an EMBL/GenBank/DDBJ whole genome shotgun (WGS) entry which is preliminary data.</text>
</comment>
<name>A0ABS9MNQ8_9BURK</name>
<dbReference type="Gene3D" id="1.10.10.10">
    <property type="entry name" value="Winged helix-like DNA-binding domain superfamily/Winged helix DNA-binding domain"/>
    <property type="match status" value="1"/>
</dbReference>
<dbReference type="PANTHER" id="PTHR48111:SF39">
    <property type="entry name" value="TRANSCRIPTIONAL REGULATORY PROTEIN CPXR"/>
    <property type="match status" value="1"/>
</dbReference>
<dbReference type="Proteomes" id="UP001297600">
    <property type="component" value="Unassembled WGS sequence"/>
</dbReference>
<dbReference type="CDD" id="cd00383">
    <property type="entry name" value="trans_reg_C"/>
    <property type="match status" value="1"/>
</dbReference>
<dbReference type="SMART" id="SM00448">
    <property type="entry name" value="REC"/>
    <property type="match status" value="1"/>
</dbReference>
<evidence type="ECO:0000259" key="11">
    <source>
        <dbReference type="PROSITE" id="PS51755"/>
    </source>
</evidence>
<gene>
    <name evidence="12" type="ORF">MAF45_02105</name>
</gene>
<dbReference type="Pfam" id="PF00486">
    <property type="entry name" value="Trans_reg_C"/>
    <property type="match status" value="1"/>
</dbReference>
<keyword evidence="5" id="KW-0805">Transcription regulation</keyword>
<accession>A0ABS9MNQ8</accession>
<evidence type="ECO:0000256" key="2">
    <source>
        <dbReference type="ARBA" id="ARBA00022490"/>
    </source>
</evidence>
<evidence type="ECO:0000256" key="4">
    <source>
        <dbReference type="ARBA" id="ARBA00023012"/>
    </source>
</evidence>
<evidence type="ECO:0000259" key="10">
    <source>
        <dbReference type="PROSITE" id="PS50110"/>
    </source>
</evidence>
<keyword evidence="6 9" id="KW-0238">DNA-binding</keyword>
<evidence type="ECO:0000313" key="12">
    <source>
        <dbReference type="EMBL" id="MCG5030250.1"/>
    </source>
</evidence>
<organism evidence="12 13">
    <name type="scientific">Mesosutterella porci</name>
    <dbReference type="NCBI Taxonomy" id="2915351"/>
    <lineage>
        <taxon>Bacteria</taxon>
        <taxon>Pseudomonadati</taxon>
        <taxon>Pseudomonadota</taxon>
        <taxon>Betaproteobacteria</taxon>
        <taxon>Burkholderiales</taxon>
        <taxon>Sutterellaceae</taxon>
        <taxon>Mesosutterella</taxon>
    </lineage>
</organism>
<comment type="subcellular location">
    <subcellularLocation>
        <location evidence="1">Cytoplasm</location>
    </subcellularLocation>
</comment>
<dbReference type="InterPro" id="IPR001867">
    <property type="entry name" value="OmpR/PhoB-type_DNA-bd"/>
</dbReference>